<name>A0ABR1JDL0_9AGAR</name>
<sequence>MRLEGYERRYGAGVRSVYKPGMQQTDMVEDLNREIRLEIEVILPAHPSLRRVSGVVVDVGDTSYGLGTLGRRYIDVVCRFGPATRDFTTHRRYCPGPSLVKLTGIQGLTDGVIGELLRIRHGLKNQGQDLVIRPDEIDTGPPAQYPPYIAPQIRQYPKGGCNFGPTSLSSLTGPLSSPSKSILSGGQTLLSCAPKDKFNTAGSQLEELTVTRSAGGGSSSDSRRDAQVPAITGKIMLEVRNSIP</sequence>
<gene>
    <name evidence="1" type="ORF">VKT23_009899</name>
</gene>
<evidence type="ECO:0000313" key="2">
    <source>
        <dbReference type="Proteomes" id="UP001498398"/>
    </source>
</evidence>
<organism evidence="1 2">
    <name type="scientific">Marasmiellus scandens</name>
    <dbReference type="NCBI Taxonomy" id="2682957"/>
    <lineage>
        <taxon>Eukaryota</taxon>
        <taxon>Fungi</taxon>
        <taxon>Dikarya</taxon>
        <taxon>Basidiomycota</taxon>
        <taxon>Agaricomycotina</taxon>
        <taxon>Agaricomycetes</taxon>
        <taxon>Agaricomycetidae</taxon>
        <taxon>Agaricales</taxon>
        <taxon>Marasmiineae</taxon>
        <taxon>Omphalotaceae</taxon>
        <taxon>Marasmiellus</taxon>
    </lineage>
</organism>
<reference evidence="1 2" key="1">
    <citation type="submission" date="2024-01" db="EMBL/GenBank/DDBJ databases">
        <title>A draft genome for the cacao thread blight pathogen Marasmiellus scandens.</title>
        <authorList>
            <person name="Baruah I.K."/>
            <person name="Leung J."/>
            <person name="Bukari Y."/>
            <person name="Amoako-Attah I."/>
            <person name="Meinhardt L.W."/>
            <person name="Bailey B.A."/>
            <person name="Cohen S.P."/>
        </authorList>
    </citation>
    <scope>NUCLEOTIDE SEQUENCE [LARGE SCALE GENOMIC DNA]</scope>
    <source>
        <strain evidence="1 2">GH-19</strain>
    </source>
</reference>
<dbReference type="Proteomes" id="UP001498398">
    <property type="component" value="Unassembled WGS sequence"/>
</dbReference>
<protein>
    <submittedName>
        <fullName evidence="1">Uncharacterized protein</fullName>
    </submittedName>
</protein>
<comment type="caution">
    <text evidence="1">The sequence shown here is derived from an EMBL/GenBank/DDBJ whole genome shotgun (WGS) entry which is preliminary data.</text>
</comment>
<dbReference type="EMBL" id="JBANRG010000017">
    <property type="protein sequence ID" value="KAK7458888.1"/>
    <property type="molecule type" value="Genomic_DNA"/>
</dbReference>
<accession>A0ABR1JDL0</accession>
<keyword evidence="2" id="KW-1185">Reference proteome</keyword>
<evidence type="ECO:0000313" key="1">
    <source>
        <dbReference type="EMBL" id="KAK7458888.1"/>
    </source>
</evidence>
<proteinExistence type="predicted"/>